<gene>
    <name evidence="1" type="ORF">IPOD504_LOCUS13788</name>
</gene>
<proteinExistence type="predicted"/>
<dbReference type="Proteomes" id="UP000837857">
    <property type="component" value="Chromosome 4"/>
</dbReference>
<dbReference type="EMBL" id="OW152816">
    <property type="protein sequence ID" value="CAH2067233.1"/>
    <property type="molecule type" value="Genomic_DNA"/>
</dbReference>
<accession>A0ABN8IUW9</accession>
<evidence type="ECO:0000313" key="2">
    <source>
        <dbReference type="Proteomes" id="UP000837857"/>
    </source>
</evidence>
<feature type="non-terminal residue" evidence="1">
    <location>
        <position position="1"/>
    </location>
</feature>
<protein>
    <submittedName>
        <fullName evidence="1">Uncharacterized protein</fullName>
    </submittedName>
</protein>
<name>A0ABN8IUW9_9NEOP</name>
<reference evidence="1" key="1">
    <citation type="submission" date="2022-03" db="EMBL/GenBank/DDBJ databases">
        <authorList>
            <person name="Martin H S."/>
        </authorList>
    </citation>
    <scope>NUCLEOTIDE SEQUENCE</scope>
</reference>
<evidence type="ECO:0000313" key="1">
    <source>
        <dbReference type="EMBL" id="CAH2067233.1"/>
    </source>
</evidence>
<sequence length="182" mass="20989">MQDEMCEEEDIAVDWLIPNNINTEVQKEQITDKIKEDAFVNTSHEFQNYENKSQDCLMSFSDESCQQNVDSFPTQFLNMPDLDPEPSERSGVELLAEFNIENGQDIAVKDVKQNDHQFLNCVLPSISSDDVSMTEKHNENTNHYHSEWDQMFNEIITSKGSSQESSSNLKELYTQISQTIHL</sequence>
<keyword evidence="2" id="KW-1185">Reference proteome</keyword>
<organism evidence="1 2">
    <name type="scientific">Iphiclides podalirius</name>
    <name type="common">scarce swallowtail</name>
    <dbReference type="NCBI Taxonomy" id="110791"/>
    <lineage>
        <taxon>Eukaryota</taxon>
        <taxon>Metazoa</taxon>
        <taxon>Ecdysozoa</taxon>
        <taxon>Arthropoda</taxon>
        <taxon>Hexapoda</taxon>
        <taxon>Insecta</taxon>
        <taxon>Pterygota</taxon>
        <taxon>Neoptera</taxon>
        <taxon>Endopterygota</taxon>
        <taxon>Lepidoptera</taxon>
        <taxon>Glossata</taxon>
        <taxon>Ditrysia</taxon>
        <taxon>Papilionoidea</taxon>
        <taxon>Papilionidae</taxon>
        <taxon>Papilioninae</taxon>
        <taxon>Iphiclides</taxon>
    </lineage>
</organism>